<name>A0A1H3JCC5_9EURY</name>
<dbReference type="InterPro" id="IPR013783">
    <property type="entry name" value="Ig-like_fold"/>
</dbReference>
<gene>
    <name evidence="3" type="ORF">SAMN04487946_1137</name>
</gene>
<keyword evidence="2" id="KW-1133">Transmembrane helix</keyword>
<sequence>MNWSSIPRVLVVLSLLISGAGAAITPVAAAPAIQVSSVTVTPDDPNTGEQVTIETEISNLQESDTTVTITDIYVRKPGTTTEYARVEDLGSVAPGGSVSIPMSTTFETSGQKRLTVSVAVRYNNGNSFQRYNYPIYIDVSEPNVKAELTAGPGANGSGTSVSLTNYGNANLTDVELTASVDGEQIDRNFLFDVEPGASQSTTFDTDDLASDQLTVTAQYEAAGGSHNTTLAVDLDENAPVRGDVRLTSVEATQTGSGLRIEGDAANLGTTDAESVLVRIPETDTVRPVAPSGEYFVGAVEGSEFATFELTASTPPNTSVSEVPVEITYVVDDERVTKTQQLQVDPAPAMSLGAGQAAGGSGPGGAGPPGGSGGLPLTLIGGAVVVLVLVGAGVYRWRQ</sequence>
<dbReference type="OrthoDB" id="65070at2157"/>
<reference evidence="4" key="1">
    <citation type="submission" date="2016-10" db="EMBL/GenBank/DDBJ databases">
        <authorList>
            <person name="Varghese N."/>
            <person name="Submissions S."/>
        </authorList>
    </citation>
    <scope>NUCLEOTIDE SEQUENCE [LARGE SCALE GENOMIC DNA]</scope>
    <source>
        <strain evidence="4">CGMCC 1.10118</strain>
    </source>
</reference>
<evidence type="ECO:0008006" key="5">
    <source>
        <dbReference type="Google" id="ProtNLM"/>
    </source>
</evidence>
<dbReference type="Proteomes" id="UP000199170">
    <property type="component" value="Unassembled WGS sequence"/>
</dbReference>
<feature type="compositionally biased region" description="Gly residues" evidence="1">
    <location>
        <begin position="355"/>
        <end position="369"/>
    </location>
</feature>
<dbReference type="STRING" id="660517.SAMN04487946_1137"/>
<keyword evidence="2" id="KW-0812">Transmembrane</keyword>
<evidence type="ECO:0000313" key="3">
    <source>
        <dbReference type="EMBL" id="SDY37586.1"/>
    </source>
</evidence>
<evidence type="ECO:0000256" key="2">
    <source>
        <dbReference type="SAM" id="Phobius"/>
    </source>
</evidence>
<protein>
    <recommendedName>
        <fullName evidence="5">CARDB protein</fullName>
    </recommendedName>
</protein>
<feature type="region of interest" description="Disordered" evidence="1">
    <location>
        <begin position="343"/>
        <end position="369"/>
    </location>
</feature>
<dbReference type="RefSeq" id="WP_089768866.1">
    <property type="nucleotide sequence ID" value="NZ_FNPB01000013.1"/>
</dbReference>
<evidence type="ECO:0000256" key="1">
    <source>
        <dbReference type="SAM" id="MobiDB-lite"/>
    </source>
</evidence>
<evidence type="ECO:0000313" key="4">
    <source>
        <dbReference type="Proteomes" id="UP000199170"/>
    </source>
</evidence>
<dbReference type="PANTHER" id="PTHR35902:SF6">
    <property type="entry name" value="CONSERVED WITHIN P. AEROPHILUM"/>
    <property type="match status" value="1"/>
</dbReference>
<keyword evidence="2" id="KW-0472">Membrane</keyword>
<dbReference type="PANTHER" id="PTHR35902">
    <property type="entry name" value="S-LAYER DOMAIN-LIKE PROTEIN-RELATED"/>
    <property type="match status" value="1"/>
</dbReference>
<dbReference type="Gene3D" id="2.60.40.10">
    <property type="entry name" value="Immunoglobulins"/>
    <property type="match status" value="1"/>
</dbReference>
<proteinExistence type="predicted"/>
<dbReference type="AlphaFoldDB" id="A0A1H3JCC5"/>
<accession>A0A1H3JCC5</accession>
<dbReference type="EMBL" id="FNPB01000013">
    <property type="protein sequence ID" value="SDY37586.1"/>
    <property type="molecule type" value="Genomic_DNA"/>
</dbReference>
<keyword evidence="4" id="KW-1185">Reference proteome</keyword>
<organism evidence="3 4">
    <name type="scientific">Halobellus clavatus</name>
    <dbReference type="NCBI Taxonomy" id="660517"/>
    <lineage>
        <taxon>Archaea</taxon>
        <taxon>Methanobacteriati</taxon>
        <taxon>Methanobacteriota</taxon>
        <taxon>Stenosarchaea group</taxon>
        <taxon>Halobacteria</taxon>
        <taxon>Halobacteriales</taxon>
        <taxon>Haloferacaceae</taxon>
        <taxon>Halobellus</taxon>
    </lineage>
</organism>
<feature type="transmembrane region" description="Helical" evidence="2">
    <location>
        <begin position="374"/>
        <end position="394"/>
    </location>
</feature>